<feature type="transmembrane region" description="Helical" evidence="10">
    <location>
        <begin position="127"/>
        <end position="147"/>
    </location>
</feature>
<dbReference type="PATRIC" id="fig|1503.3.peg.660"/>
<dbReference type="GO" id="GO:0015379">
    <property type="term" value="F:potassium:chloride symporter activity"/>
    <property type="evidence" value="ECO:0007669"/>
    <property type="project" value="InterPro"/>
</dbReference>
<dbReference type="RefSeq" id="WP_235436184.1">
    <property type="nucleotide sequence ID" value="NZ_LGSS01000016.1"/>
</dbReference>
<dbReference type="PANTHER" id="PTHR32024:SF1">
    <property type="entry name" value="KTR SYSTEM POTASSIUM UPTAKE PROTEIN B"/>
    <property type="match status" value="1"/>
</dbReference>
<dbReference type="STRING" id="1503.CLPU_16c00420"/>
<proteinExistence type="predicted"/>
<dbReference type="EMBL" id="LGSS01000016">
    <property type="protein sequence ID" value="KNF07486.1"/>
    <property type="molecule type" value="Genomic_DNA"/>
</dbReference>
<feature type="transmembrane region" description="Helical" evidence="10">
    <location>
        <begin position="159"/>
        <end position="179"/>
    </location>
</feature>
<feature type="transmembrane region" description="Helical" evidence="10">
    <location>
        <begin position="345"/>
        <end position="369"/>
    </location>
</feature>
<accession>A0A0L0W7S4</accession>
<dbReference type="AlphaFoldDB" id="A0A0L0W7S4"/>
<dbReference type="Proteomes" id="UP000037267">
    <property type="component" value="Unassembled WGS sequence"/>
</dbReference>
<feature type="transmembrane region" description="Helical" evidence="10">
    <location>
        <begin position="76"/>
        <end position="100"/>
    </location>
</feature>
<keyword evidence="4" id="KW-0633">Potassium transport</keyword>
<evidence type="ECO:0000313" key="11">
    <source>
        <dbReference type="EMBL" id="KNF07486.1"/>
    </source>
</evidence>
<keyword evidence="5 10" id="KW-0812">Transmembrane</keyword>
<feature type="transmembrane region" description="Helical" evidence="10">
    <location>
        <begin position="401"/>
        <end position="426"/>
    </location>
</feature>
<evidence type="ECO:0000256" key="1">
    <source>
        <dbReference type="ARBA" id="ARBA00004651"/>
    </source>
</evidence>
<dbReference type="GO" id="GO:0005886">
    <property type="term" value="C:plasma membrane"/>
    <property type="evidence" value="ECO:0007669"/>
    <property type="project" value="UniProtKB-SubCell"/>
</dbReference>
<evidence type="ECO:0000256" key="6">
    <source>
        <dbReference type="ARBA" id="ARBA00022958"/>
    </source>
</evidence>
<keyword evidence="9 10" id="KW-0472">Membrane</keyword>
<keyword evidence="12" id="KW-1185">Reference proteome</keyword>
<comment type="subcellular location">
    <subcellularLocation>
        <location evidence="1">Cell membrane</location>
        <topology evidence="1">Multi-pass membrane protein</topology>
    </subcellularLocation>
</comment>
<comment type="caution">
    <text evidence="11">The sequence shown here is derived from an EMBL/GenBank/DDBJ whole genome shotgun (WGS) entry which is preliminary data.</text>
</comment>
<feature type="transmembrane region" description="Helical" evidence="10">
    <location>
        <begin position="12"/>
        <end position="31"/>
    </location>
</feature>
<name>A0A0L0W7S4_GOTPU</name>
<keyword evidence="2" id="KW-0813">Transport</keyword>
<dbReference type="Pfam" id="PF02386">
    <property type="entry name" value="TrkH"/>
    <property type="match status" value="1"/>
</dbReference>
<keyword evidence="6" id="KW-0630">Potassium</keyword>
<evidence type="ECO:0000256" key="10">
    <source>
        <dbReference type="SAM" id="Phobius"/>
    </source>
</evidence>
<evidence type="ECO:0000256" key="7">
    <source>
        <dbReference type="ARBA" id="ARBA00022989"/>
    </source>
</evidence>
<dbReference type="InterPro" id="IPR003445">
    <property type="entry name" value="Cat_transpt"/>
</dbReference>
<dbReference type="NCBIfam" id="TIGR00933">
    <property type="entry name" value="2a38"/>
    <property type="match status" value="1"/>
</dbReference>
<dbReference type="PANTHER" id="PTHR32024">
    <property type="entry name" value="TRK SYSTEM POTASSIUM UPTAKE PROTEIN TRKG-RELATED"/>
    <property type="match status" value="1"/>
</dbReference>
<organism evidence="11 12">
    <name type="scientific">Gottschalkia purinilytica</name>
    <name type="common">Clostridium purinilyticum</name>
    <dbReference type="NCBI Taxonomy" id="1503"/>
    <lineage>
        <taxon>Bacteria</taxon>
        <taxon>Bacillati</taxon>
        <taxon>Bacillota</taxon>
        <taxon>Tissierellia</taxon>
        <taxon>Tissierellales</taxon>
        <taxon>Gottschalkiaceae</taxon>
        <taxon>Gottschalkia</taxon>
    </lineage>
</organism>
<protein>
    <submittedName>
        <fullName evidence="11">Ktr system potassium uptake protein B</fullName>
    </submittedName>
</protein>
<dbReference type="InterPro" id="IPR004772">
    <property type="entry name" value="TrkH"/>
</dbReference>
<keyword evidence="3" id="KW-1003">Cell membrane</keyword>
<keyword evidence="8" id="KW-0406">Ion transport</keyword>
<sequence length="446" mass="48160">MKEKIRRLMLKPARVLVLGIAGIILIGAFLLNLPMASNDGQSIGFINSLFTATSAVSVTGLVVVNTAEHWTLFGKVVIILLIQAGGLGFMTLATLIAFALGKRISLKERLIMQEQLNQFSLSGIVKLTRYVIISTLIIEGIGALLLSTRFIPIYGLKKGIWFSIFHAISAFCNAGFDIIGNSIVPFVGDPIINLTICGLIILGGLGYTVYIDLTRNRSIKKSTLHTKVVLLITTLLIVIPFLFIFIVEYNNPKTLQSLSDGEKVLASFFQAVVPRTAGFNSIDVSGMTSASIFLVIIMMFIGGSPSSTAGGIKTTTFGVIILSVISVLKGNQDVEVYKKRIPNTLIFRALAVMSVGLLLVVSVTMALTLTENKPFLDLLYEVTSAFATVGLTRGVTPDLSLIGKILIILTMFTGKVGPLTLAFALASRQKECKGKYRYPEGKIMIG</sequence>
<feature type="transmembrane region" description="Helical" evidence="10">
    <location>
        <begin position="43"/>
        <end position="64"/>
    </location>
</feature>
<gene>
    <name evidence="11" type="primary">ktrB</name>
    <name evidence="11" type="ORF">CLPU_16c00420</name>
</gene>
<evidence type="ECO:0000256" key="3">
    <source>
        <dbReference type="ARBA" id="ARBA00022475"/>
    </source>
</evidence>
<feature type="transmembrane region" description="Helical" evidence="10">
    <location>
        <begin position="225"/>
        <end position="247"/>
    </location>
</feature>
<evidence type="ECO:0000256" key="5">
    <source>
        <dbReference type="ARBA" id="ARBA00022692"/>
    </source>
</evidence>
<keyword evidence="7 10" id="KW-1133">Transmembrane helix</keyword>
<evidence type="ECO:0000256" key="9">
    <source>
        <dbReference type="ARBA" id="ARBA00023136"/>
    </source>
</evidence>
<evidence type="ECO:0000256" key="8">
    <source>
        <dbReference type="ARBA" id="ARBA00023065"/>
    </source>
</evidence>
<reference evidence="12" key="1">
    <citation type="submission" date="2015-07" db="EMBL/GenBank/DDBJ databases">
        <title>Draft genome sequence of the purine-degrading Gottschalkia purinilyticum DSM 1384 (formerly Clostridium purinilyticum).</title>
        <authorList>
            <person name="Poehlein A."/>
            <person name="Schiel-Bengelsdorf B."/>
            <person name="Bengelsdorf F.R."/>
            <person name="Daniel R."/>
            <person name="Duerre P."/>
        </authorList>
    </citation>
    <scope>NUCLEOTIDE SEQUENCE [LARGE SCALE GENOMIC DNA]</scope>
    <source>
        <strain evidence="12">DSM 1384</strain>
    </source>
</reference>
<feature type="transmembrane region" description="Helical" evidence="10">
    <location>
        <begin position="284"/>
        <end position="303"/>
    </location>
</feature>
<evidence type="ECO:0000313" key="12">
    <source>
        <dbReference type="Proteomes" id="UP000037267"/>
    </source>
</evidence>
<feature type="transmembrane region" description="Helical" evidence="10">
    <location>
        <begin position="191"/>
        <end position="213"/>
    </location>
</feature>
<evidence type="ECO:0000256" key="4">
    <source>
        <dbReference type="ARBA" id="ARBA00022538"/>
    </source>
</evidence>
<evidence type="ECO:0000256" key="2">
    <source>
        <dbReference type="ARBA" id="ARBA00022448"/>
    </source>
</evidence>